<dbReference type="SUPFAM" id="SSF56935">
    <property type="entry name" value="Porins"/>
    <property type="match status" value="1"/>
</dbReference>
<accession>A0A4Q5M4L2</accession>
<dbReference type="EMBL" id="SEWF01000003">
    <property type="protein sequence ID" value="RYU97145.1"/>
    <property type="molecule type" value="Genomic_DNA"/>
</dbReference>
<comment type="caution">
    <text evidence="2">The sequence shown here is derived from an EMBL/GenBank/DDBJ whole genome shotgun (WGS) entry which is preliminary data.</text>
</comment>
<dbReference type="RefSeq" id="WP_130019341.1">
    <property type="nucleotide sequence ID" value="NZ_SEWF01000003.1"/>
</dbReference>
<dbReference type="Gene3D" id="2.40.160.40">
    <property type="entry name" value="monomeric porin ompg"/>
    <property type="match status" value="1"/>
</dbReference>
<protein>
    <submittedName>
        <fullName evidence="2">DUF2490 domain-containing protein</fullName>
    </submittedName>
</protein>
<sequence>MKKHFLIILFIIPVAGLSQERNTNLWTGINVSKSITKKIFLEADAQWRITNNLSTTGSYIGELGAGYKFNKHWEVSAFYRYISRRKYDNGDEAYVFKSYHRFYANLNYDHKIAFLKFAYRLRYQNQFKDDNGTLENDKSYLRNRIELSYPNKTKFTPALSADLFYRMGEAFDEVRYKADVDFKINKKNTITLGGFISHEFADTELDDFTIQLTYKLKL</sequence>
<evidence type="ECO:0000313" key="3">
    <source>
        <dbReference type="Proteomes" id="UP000293162"/>
    </source>
</evidence>
<name>A0A4Q5M4L2_9BACT</name>
<dbReference type="InterPro" id="IPR053713">
    <property type="entry name" value="Bact_OM_Channel_sf"/>
</dbReference>
<evidence type="ECO:0000313" key="2">
    <source>
        <dbReference type="EMBL" id="RYU97145.1"/>
    </source>
</evidence>
<gene>
    <name evidence="2" type="ORF">EWM59_02315</name>
</gene>
<dbReference type="Proteomes" id="UP000293162">
    <property type="component" value="Unassembled WGS sequence"/>
</dbReference>
<dbReference type="InterPro" id="IPR019619">
    <property type="entry name" value="DUF2490"/>
</dbReference>
<keyword evidence="3" id="KW-1185">Reference proteome</keyword>
<dbReference type="OrthoDB" id="948488at2"/>
<keyword evidence="1" id="KW-0732">Signal</keyword>
<dbReference type="AlphaFoldDB" id="A0A4Q5M4L2"/>
<organism evidence="2 3">
    <name type="scientific">Emticicia agri</name>
    <dbReference type="NCBI Taxonomy" id="2492393"/>
    <lineage>
        <taxon>Bacteria</taxon>
        <taxon>Pseudomonadati</taxon>
        <taxon>Bacteroidota</taxon>
        <taxon>Cytophagia</taxon>
        <taxon>Cytophagales</taxon>
        <taxon>Leadbetterellaceae</taxon>
        <taxon>Emticicia</taxon>
    </lineage>
</organism>
<proteinExistence type="predicted"/>
<reference evidence="2 3" key="1">
    <citation type="submission" date="2019-02" db="EMBL/GenBank/DDBJ databases">
        <title>Bacterial novel species Emticicia sp. 17J42-9 isolated from soil.</title>
        <authorList>
            <person name="Jung H.-Y."/>
        </authorList>
    </citation>
    <scope>NUCLEOTIDE SEQUENCE [LARGE SCALE GENOMIC DNA]</scope>
    <source>
        <strain evidence="2 3">17J42-9</strain>
    </source>
</reference>
<dbReference type="Pfam" id="PF10677">
    <property type="entry name" value="DUF2490"/>
    <property type="match status" value="1"/>
</dbReference>
<evidence type="ECO:0000256" key="1">
    <source>
        <dbReference type="ARBA" id="ARBA00022729"/>
    </source>
</evidence>